<dbReference type="EMBL" id="CP001823">
    <property type="protein sequence ID" value="ACZ37611.1"/>
    <property type="molecule type" value="Genomic_DNA"/>
</dbReference>
<name>D1C673_SPHTD</name>
<dbReference type="RefSeq" id="WP_012870659.1">
    <property type="nucleotide sequence ID" value="NC_013523.1"/>
</dbReference>
<dbReference type="KEGG" id="sti:Sthe_0172"/>
<organism evidence="1 2">
    <name type="scientific">Sphaerobacter thermophilus (strain ATCC 49802 / DSM 20745 / KCCM 41009 / NCIMB 13125 / S 6022)</name>
    <dbReference type="NCBI Taxonomy" id="479434"/>
    <lineage>
        <taxon>Bacteria</taxon>
        <taxon>Pseudomonadati</taxon>
        <taxon>Thermomicrobiota</taxon>
        <taxon>Thermomicrobia</taxon>
        <taxon>Sphaerobacterales</taxon>
        <taxon>Sphaerobacterineae</taxon>
        <taxon>Sphaerobacteraceae</taxon>
        <taxon>Sphaerobacter</taxon>
    </lineage>
</organism>
<evidence type="ECO:0000313" key="1">
    <source>
        <dbReference type="EMBL" id="ACZ37611.1"/>
    </source>
</evidence>
<dbReference type="AlphaFoldDB" id="D1C673"/>
<proteinExistence type="predicted"/>
<protein>
    <submittedName>
        <fullName evidence="1">Uncharacterized protein</fullName>
    </submittedName>
</protein>
<reference evidence="1 2" key="2">
    <citation type="journal article" date="2010" name="Stand. Genomic Sci.">
        <title>Complete genome sequence of Desulfohalobium retbaense type strain (HR(100)).</title>
        <authorList>
            <person name="Spring S."/>
            <person name="Nolan M."/>
            <person name="Lapidus A."/>
            <person name="Glavina Del Rio T."/>
            <person name="Copeland A."/>
            <person name="Tice H."/>
            <person name="Cheng J.F."/>
            <person name="Lucas S."/>
            <person name="Land M."/>
            <person name="Chen F."/>
            <person name="Bruce D."/>
            <person name="Goodwin L."/>
            <person name="Pitluck S."/>
            <person name="Ivanova N."/>
            <person name="Mavromatis K."/>
            <person name="Mikhailova N."/>
            <person name="Pati A."/>
            <person name="Chen A."/>
            <person name="Palaniappan K."/>
            <person name="Hauser L."/>
            <person name="Chang Y.J."/>
            <person name="Jeffries C.D."/>
            <person name="Munk C."/>
            <person name="Kiss H."/>
            <person name="Chain P."/>
            <person name="Han C."/>
            <person name="Brettin T."/>
            <person name="Detter J.C."/>
            <person name="Schuler E."/>
            <person name="Goker M."/>
            <person name="Rohde M."/>
            <person name="Bristow J."/>
            <person name="Eisen J.A."/>
            <person name="Markowitz V."/>
            <person name="Hugenholtz P."/>
            <person name="Kyrpides N.C."/>
            <person name="Klenk H.P."/>
        </authorList>
    </citation>
    <scope>NUCLEOTIDE SEQUENCE [LARGE SCALE GENOMIC DNA]</scope>
    <source>
        <strain evidence="2">ATCC 49802 / DSM 20745 / S 6022</strain>
    </source>
</reference>
<keyword evidence="2" id="KW-1185">Reference proteome</keyword>
<dbReference type="HOGENOM" id="CLU_2511015_0_0_0"/>
<dbReference type="STRING" id="479434.Sthe_0172"/>
<dbReference type="InParanoid" id="D1C673"/>
<accession>D1C673</accession>
<dbReference type="Proteomes" id="UP000002027">
    <property type="component" value="Chromosome 1"/>
</dbReference>
<reference evidence="2" key="1">
    <citation type="submission" date="2009-11" db="EMBL/GenBank/DDBJ databases">
        <title>The complete chromosome 1 of Sphaerobacter thermophilus DSM 20745.</title>
        <authorList>
            <person name="Lucas S."/>
            <person name="Copeland A."/>
            <person name="Lapidus A."/>
            <person name="Glavina del Rio T."/>
            <person name="Dalin E."/>
            <person name="Tice H."/>
            <person name="Bruce D."/>
            <person name="Goodwin L."/>
            <person name="Pitluck S."/>
            <person name="Kyrpides N."/>
            <person name="Mavromatis K."/>
            <person name="Ivanova N."/>
            <person name="Mikhailova N."/>
            <person name="LaButti K.M."/>
            <person name="Clum A."/>
            <person name="Sun H.I."/>
            <person name="Brettin T."/>
            <person name="Detter J.C."/>
            <person name="Han C."/>
            <person name="Larimer F."/>
            <person name="Land M."/>
            <person name="Hauser L."/>
            <person name="Markowitz V."/>
            <person name="Cheng J.F."/>
            <person name="Hugenholtz P."/>
            <person name="Woyke T."/>
            <person name="Wu D."/>
            <person name="Steenblock K."/>
            <person name="Schneider S."/>
            <person name="Pukall R."/>
            <person name="Goeker M."/>
            <person name="Klenk H.P."/>
            <person name="Eisen J.A."/>
        </authorList>
    </citation>
    <scope>NUCLEOTIDE SEQUENCE [LARGE SCALE GENOMIC DNA]</scope>
    <source>
        <strain evidence="2">ATCC 49802 / DSM 20745 / S 6022</strain>
    </source>
</reference>
<gene>
    <name evidence="1" type="ordered locus">Sthe_0172</name>
</gene>
<sequence>MRERFRHPQGDGTDLVIQEFPGTQGSIWALVRDSRGTTGSETVMLCQAATADEVVTECVRLLRAQHGGRPETWRAVVAESLEPSF</sequence>
<evidence type="ECO:0000313" key="2">
    <source>
        <dbReference type="Proteomes" id="UP000002027"/>
    </source>
</evidence>